<feature type="transmembrane region" description="Helical" evidence="8">
    <location>
        <begin position="461"/>
        <end position="479"/>
    </location>
</feature>
<dbReference type="RefSeq" id="WP_071933600.1">
    <property type="nucleotide sequence ID" value="NZ_CP016804.1"/>
</dbReference>
<feature type="transmembrane region" description="Helical" evidence="8">
    <location>
        <begin position="172"/>
        <end position="194"/>
    </location>
</feature>
<dbReference type="GO" id="GO:0055085">
    <property type="term" value="P:transmembrane transport"/>
    <property type="evidence" value="ECO:0007669"/>
    <property type="project" value="InterPro"/>
</dbReference>
<feature type="domain" description="ABC transmembrane type-1" evidence="9">
    <location>
        <begin position="390"/>
        <end position="585"/>
    </location>
</feature>
<feature type="transmembrane region" description="Helical" evidence="8">
    <location>
        <begin position="514"/>
        <end position="532"/>
    </location>
</feature>
<evidence type="ECO:0000256" key="6">
    <source>
        <dbReference type="ARBA" id="ARBA00022989"/>
    </source>
</evidence>
<evidence type="ECO:0000256" key="7">
    <source>
        <dbReference type="ARBA" id="ARBA00023136"/>
    </source>
</evidence>
<feature type="transmembrane region" description="Helical" evidence="8">
    <location>
        <begin position="426"/>
        <end position="449"/>
    </location>
</feature>
<comment type="similarity">
    <text evidence="8">Belongs to the binding-protein-dependent transport system permease family.</text>
</comment>
<keyword evidence="6 8" id="KW-1133">Transmembrane helix</keyword>
<dbReference type="OrthoDB" id="86208at2157"/>
<dbReference type="GeneID" id="30418674"/>
<dbReference type="PANTHER" id="PTHR43357">
    <property type="entry name" value="INNER MEMBRANE ABC TRANSPORTER PERMEASE PROTEIN YDCV"/>
    <property type="match status" value="1"/>
</dbReference>
<sequence>MNLKRGGGRIGRLQYWTGEYALRGVAVVTAIVLVVLFYYPVGTVLANGLFGSVEGTNPVLAVLGSEFYLGAASGLTDPSAVPGGVLDWMRAGFPAVDFGLVGFTVYQALLSTLASLALGLPGASLLAHYDFPGRETVRSLTMLPFVLPSIMVAIGFVAMFGDQGVLNSFLGWLGLESVSVMYTLQLVVLAHAFYNAPLVTRIVGAAWAGLDRSKIETARGLGAGPIRAFVDVTLPQLGPAILAGALLTFLFTFMSFPIVLALGGLELATVEVWLYARVQQLELAQAAGLAVVETVITLSLTYAALRYESGQRGLGRGPNRKPLIGSLRDPRRLGLLAYGLVVGIVFLGPILSMVVESLTGPGGPTLEHYAFLLERQATGASYQVKPLPAIRNSLMFGLAALGIAVPMGVTVAVLEDSRIPGSRLLGTLLMAPLAVSGIVLGLGLLQGLVFGTELFGHRITVTGPVAIVAAHAVAAYPFVTRTVSPMLQQVDHRLVETARVLGASRGRARFDVELPLVLPGIVAGAALAYAISVGEFDSTIILAEGSSSYTMPVAVERYLGNRTLGPATAMGTVLLGVTAISFVVIDRVGGWWEP</sequence>
<feature type="transmembrane region" description="Helical" evidence="8">
    <location>
        <begin position="20"/>
        <end position="39"/>
    </location>
</feature>
<evidence type="ECO:0000256" key="4">
    <source>
        <dbReference type="ARBA" id="ARBA00022519"/>
    </source>
</evidence>
<dbReference type="Pfam" id="PF00528">
    <property type="entry name" value="BPD_transp_1"/>
    <property type="match status" value="2"/>
</dbReference>
<evidence type="ECO:0000313" key="10">
    <source>
        <dbReference type="EMBL" id="APE96571.1"/>
    </source>
</evidence>
<feature type="domain" description="ABC transmembrane type-1" evidence="9">
    <location>
        <begin position="101"/>
        <end position="304"/>
    </location>
</feature>
<evidence type="ECO:0000256" key="1">
    <source>
        <dbReference type="ARBA" id="ARBA00004429"/>
    </source>
</evidence>
<dbReference type="InterPro" id="IPR035906">
    <property type="entry name" value="MetI-like_sf"/>
</dbReference>
<dbReference type="CDD" id="cd06261">
    <property type="entry name" value="TM_PBP2"/>
    <property type="match status" value="2"/>
</dbReference>
<feature type="transmembrane region" description="Helical" evidence="8">
    <location>
        <begin position="394"/>
        <end position="414"/>
    </location>
</feature>
<dbReference type="KEGG" id="hhsr:HSR6_2144"/>
<feature type="transmembrane region" description="Helical" evidence="8">
    <location>
        <begin position="105"/>
        <end position="127"/>
    </location>
</feature>
<dbReference type="PANTHER" id="PTHR43357:SF4">
    <property type="entry name" value="INNER MEMBRANE ABC TRANSPORTER PERMEASE PROTEIN YDCV"/>
    <property type="match status" value="1"/>
</dbReference>
<organism evidence="10 11">
    <name type="scientific">Halodesulfurarchaeum formicicum</name>
    <dbReference type="NCBI Taxonomy" id="1873524"/>
    <lineage>
        <taxon>Archaea</taxon>
        <taxon>Methanobacteriati</taxon>
        <taxon>Methanobacteriota</taxon>
        <taxon>Stenosarchaea group</taxon>
        <taxon>Halobacteria</taxon>
        <taxon>Halobacteriales</taxon>
        <taxon>Halobacteriaceae</taxon>
        <taxon>Halodesulfurarchaeum</taxon>
    </lineage>
</organism>
<keyword evidence="4" id="KW-0997">Cell inner membrane</keyword>
<dbReference type="EMBL" id="CP016804">
    <property type="protein sequence ID" value="APE96571.1"/>
    <property type="molecule type" value="Genomic_DNA"/>
</dbReference>
<dbReference type="Gene3D" id="1.10.3720.10">
    <property type="entry name" value="MetI-like"/>
    <property type="match status" value="2"/>
</dbReference>
<keyword evidence="5 8" id="KW-0812">Transmembrane</keyword>
<evidence type="ECO:0000256" key="2">
    <source>
        <dbReference type="ARBA" id="ARBA00022448"/>
    </source>
</evidence>
<feature type="transmembrane region" description="Helical" evidence="8">
    <location>
        <begin position="240"/>
        <end position="263"/>
    </location>
</feature>
<feature type="transmembrane region" description="Helical" evidence="8">
    <location>
        <begin position="567"/>
        <end position="585"/>
    </location>
</feature>
<dbReference type="InterPro" id="IPR000515">
    <property type="entry name" value="MetI-like"/>
</dbReference>
<dbReference type="SUPFAM" id="SSF161098">
    <property type="entry name" value="MetI-like"/>
    <property type="match status" value="2"/>
</dbReference>
<proteinExistence type="inferred from homology"/>
<dbReference type="PROSITE" id="PS50928">
    <property type="entry name" value="ABC_TM1"/>
    <property type="match status" value="2"/>
</dbReference>
<feature type="transmembrane region" description="Helical" evidence="8">
    <location>
        <begin position="283"/>
        <end position="305"/>
    </location>
</feature>
<dbReference type="GO" id="GO:0005886">
    <property type="term" value="C:plasma membrane"/>
    <property type="evidence" value="ECO:0007669"/>
    <property type="project" value="UniProtKB-SubCell"/>
</dbReference>
<protein>
    <submittedName>
        <fullName evidence="10">ABC transporter permease protein</fullName>
    </submittedName>
</protein>
<reference evidence="11" key="1">
    <citation type="submission" date="2016-08" db="EMBL/GenBank/DDBJ databases">
        <title>Discovery of first anaerobic lithoheterotrophic haloarchae widely represented in hypersaline habitats.</title>
        <authorList>
            <person name="Sorokin D.Y."/>
            <person name="Kublanov I.V."/>
            <person name="Roman P."/>
            <person name="Sinninghe Damste J.S."/>
            <person name="Golyshin P.N."/>
            <person name="Rojo D."/>
            <person name="Ciordia S."/>
            <person name="Mena Md.C."/>
            <person name="Ferrer M."/>
            <person name="Smedile F."/>
            <person name="Messina E."/>
            <person name="La Cono V."/>
            <person name="Yakimov M.M."/>
        </authorList>
    </citation>
    <scope>NUCLEOTIDE SEQUENCE [LARGE SCALE GENOMIC DNA]</scope>
    <source>
        <strain evidence="11">HSR6</strain>
    </source>
</reference>
<gene>
    <name evidence="10" type="primary">thiP</name>
    <name evidence="10" type="ORF">HSR6_2144</name>
</gene>
<keyword evidence="3" id="KW-1003">Cell membrane</keyword>
<keyword evidence="7 8" id="KW-0472">Membrane</keyword>
<evidence type="ECO:0000313" key="11">
    <source>
        <dbReference type="Proteomes" id="UP000186165"/>
    </source>
</evidence>
<evidence type="ECO:0000256" key="3">
    <source>
        <dbReference type="ARBA" id="ARBA00022475"/>
    </source>
</evidence>
<keyword evidence="11" id="KW-1185">Reference proteome</keyword>
<evidence type="ECO:0000256" key="5">
    <source>
        <dbReference type="ARBA" id="ARBA00022692"/>
    </source>
</evidence>
<name>A0A1J1AFG4_9EURY</name>
<feature type="transmembrane region" description="Helical" evidence="8">
    <location>
        <begin position="335"/>
        <end position="355"/>
    </location>
</feature>
<keyword evidence="2 8" id="KW-0813">Transport</keyword>
<accession>A0A1J1AFG4</accession>
<dbReference type="Proteomes" id="UP000186165">
    <property type="component" value="Chromosome"/>
</dbReference>
<dbReference type="AlphaFoldDB" id="A0A1J1AFG4"/>
<feature type="transmembrane region" description="Helical" evidence="8">
    <location>
        <begin position="139"/>
        <end position="160"/>
    </location>
</feature>
<evidence type="ECO:0000259" key="9">
    <source>
        <dbReference type="PROSITE" id="PS50928"/>
    </source>
</evidence>
<comment type="subcellular location">
    <subcellularLocation>
        <location evidence="1">Cell inner membrane</location>
        <topology evidence="1">Multi-pass membrane protein</topology>
    </subcellularLocation>
    <subcellularLocation>
        <location evidence="8">Cell membrane</location>
        <topology evidence="8">Multi-pass membrane protein</topology>
    </subcellularLocation>
</comment>
<evidence type="ECO:0000256" key="8">
    <source>
        <dbReference type="RuleBase" id="RU363032"/>
    </source>
</evidence>